<proteinExistence type="predicted"/>
<organism evidence="1 2">
    <name type="scientific">Plectosphaerella cucumerina</name>
    <dbReference type="NCBI Taxonomy" id="40658"/>
    <lineage>
        <taxon>Eukaryota</taxon>
        <taxon>Fungi</taxon>
        <taxon>Dikarya</taxon>
        <taxon>Ascomycota</taxon>
        <taxon>Pezizomycotina</taxon>
        <taxon>Sordariomycetes</taxon>
        <taxon>Hypocreomycetidae</taxon>
        <taxon>Glomerellales</taxon>
        <taxon>Plectosphaerellaceae</taxon>
        <taxon>Plectosphaerella</taxon>
    </lineage>
</organism>
<reference evidence="1" key="1">
    <citation type="journal article" date="2021" name="Nat. Commun.">
        <title>Genetic determinants of endophytism in the Arabidopsis root mycobiome.</title>
        <authorList>
            <person name="Mesny F."/>
            <person name="Miyauchi S."/>
            <person name="Thiergart T."/>
            <person name="Pickel B."/>
            <person name="Atanasova L."/>
            <person name="Karlsson M."/>
            <person name="Huettel B."/>
            <person name="Barry K.W."/>
            <person name="Haridas S."/>
            <person name="Chen C."/>
            <person name="Bauer D."/>
            <person name="Andreopoulos W."/>
            <person name="Pangilinan J."/>
            <person name="LaButti K."/>
            <person name="Riley R."/>
            <person name="Lipzen A."/>
            <person name="Clum A."/>
            <person name="Drula E."/>
            <person name="Henrissat B."/>
            <person name="Kohler A."/>
            <person name="Grigoriev I.V."/>
            <person name="Martin F.M."/>
            <person name="Hacquard S."/>
        </authorList>
    </citation>
    <scope>NUCLEOTIDE SEQUENCE</scope>
    <source>
        <strain evidence="1">MPI-CAGE-AT-0016</strain>
    </source>
</reference>
<dbReference type="AlphaFoldDB" id="A0A8K0X1I2"/>
<protein>
    <submittedName>
        <fullName evidence="1">Uncharacterized protein</fullName>
    </submittedName>
</protein>
<comment type="caution">
    <text evidence="1">The sequence shown here is derived from an EMBL/GenBank/DDBJ whole genome shotgun (WGS) entry which is preliminary data.</text>
</comment>
<evidence type="ECO:0000313" key="1">
    <source>
        <dbReference type="EMBL" id="KAH7358266.1"/>
    </source>
</evidence>
<name>A0A8K0X1I2_9PEZI</name>
<keyword evidence="2" id="KW-1185">Reference proteome</keyword>
<evidence type="ECO:0000313" key="2">
    <source>
        <dbReference type="Proteomes" id="UP000813385"/>
    </source>
</evidence>
<dbReference type="OrthoDB" id="10434000at2759"/>
<dbReference type="Proteomes" id="UP000813385">
    <property type="component" value="Unassembled WGS sequence"/>
</dbReference>
<accession>A0A8K0X1I2</accession>
<dbReference type="EMBL" id="JAGPXD010000004">
    <property type="protein sequence ID" value="KAH7358266.1"/>
    <property type="molecule type" value="Genomic_DNA"/>
</dbReference>
<gene>
    <name evidence="1" type="ORF">B0T11DRAFT_284094</name>
</gene>
<sequence>MIIRSFRHVTRILSRAPIRGFATGPAITASNEILGKQVIPESLKYLDIKPARDLRREQEIVLARTLKASHLVKCRFGPDTYFTSTVDRYIPSKDVVLSRSIERMNFYERKRTLEPLWIDIISVTGLHAYVREKGKRYLRRALAKALIARGVHPLGWDLKAYKKYWDAQHPMEQEDHNLHANQEWMWQIPATLRGTLVIRITQGQKLALSSSKDIRFLATAIVYAIMRLGKTGPRLRQRPPGVGPKPWLQRIRHDGGEPHDFQHLKF</sequence>